<organism evidence="6 7">
    <name type="scientific">Candidatus Entotheonella gemina</name>
    <dbReference type="NCBI Taxonomy" id="1429439"/>
    <lineage>
        <taxon>Bacteria</taxon>
        <taxon>Pseudomonadati</taxon>
        <taxon>Nitrospinota/Tectimicrobiota group</taxon>
        <taxon>Candidatus Tectimicrobiota</taxon>
        <taxon>Candidatus Entotheonellia</taxon>
        <taxon>Candidatus Entotheonellales</taxon>
        <taxon>Candidatus Entotheonellaceae</taxon>
        <taxon>Candidatus Entotheonella</taxon>
    </lineage>
</organism>
<dbReference type="GO" id="GO:0031177">
    <property type="term" value="F:phosphopantetheine binding"/>
    <property type="evidence" value="ECO:0007669"/>
    <property type="project" value="InterPro"/>
</dbReference>
<accession>W4LSF7</accession>
<keyword evidence="7" id="KW-1185">Reference proteome</keyword>
<comment type="similarity">
    <text evidence="2">Belongs to the ATP-dependent AMP-binding enzyme family.</text>
</comment>
<evidence type="ECO:0000256" key="2">
    <source>
        <dbReference type="ARBA" id="ARBA00006432"/>
    </source>
</evidence>
<dbReference type="GO" id="GO:0043041">
    <property type="term" value="P:amino acid activation for nonribosomal peptide biosynthetic process"/>
    <property type="evidence" value="ECO:0007669"/>
    <property type="project" value="TreeGrafter"/>
</dbReference>
<keyword evidence="3" id="KW-0596">Phosphopantetheine</keyword>
<dbReference type="InterPro" id="IPR020806">
    <property type="entry name" value="PKS_PP-bd"/>
</dbReference>
<evidence type="ECO:0000256" key="1">
    <source>
        <dbReference type="ARBA" id="ARBA00001957"/>
    </source>
</evidence>
<dbReference type="InterPro" id="IPR009081">
    <property type="entry name" value="PP-bd_ACP"/>
</dbReference>
<dbReference type="PROSITE" id="PS50075">
    <property type="entry name" value="CARRIER"/>
    <property type="match status" value="1"/>
</dbReference>
<dbReference type="Gene3D" id="3.40.50.1820">
    <property type="entry name" value="alpha/beta hydrolase"/>
    <property type="match status" value="1"/>
</dbReference>
<feature type="non-terminal residue" evidence="6">
    <location>
        <position position="245"/>
    </location>
</feature>
<feature type="domain" description="Carrier" evidence="5">
    <location>
        <begin position="141"/>
        <end position="216"/>
    </location>
</feature>
<dbReference type="GO" id="GO:0044550">
    <property type="term" value="P:secondary metabolite biosynthetic process"/>
    <property type="evidence" value="ECO:0007669"/>
    <property type="project" value="TreeGrafter"/>
</dbReference>
<gene>
    <name evidence="6" type="ORF">ETSY2_37995</name>
</gene>
<dbReference type="Proteomes" id="UP000019140">
    <property type="component" value="Unassembled WGS sequence"/>
</dbReference>
<evidence type="ECO:0000259" key="5">
    <source>
        <dbReference type="PROSITE" id="PS50075"/>
    </source>
</evidence>
<dbReference type="Pfam" id="PF13193">
    <property type="entry name" value="AMP-binding_C"/>
    <property type="match status" value="1"/>
</dbReference>
<keyword evidence="4" id="KW-0597">Phosphoprotein</keyword>
<dbReference type="SUPFAM" id="SSF56801">
    <property type="entry name" value="Acetyl-CoA synthetase-like"/>
    <property type="match status" value="1"/>
</dbReference>
<dbReference type="PANTHER" id="PTHR45527:SF1">
    <property type="entry name" value="FATTY ACID SYNTHASE"/>
    <property type="match status" value="1"/>
</dbReference>
<dbReference type="InterPro" id="IPR006162">
    <property type="entry name" value="Ppantetheine_attach_site"/>
</dbReference>
<dbReference type="Pfam" id="PF00550">
    <property type="entry name" value="PP-binding"/>
    <property type="match status" value="1"/>
</dbReference>
<dbReference type="SMART" id="SM00823">
    <property type="entry name" value="PKS_PP"/>
    <property type="match status" value="1"/>
</dbReference>
<dbReference type="AlphaFoldDB" id="W4LSF7"/>
<dbReference type="InterPro" id="IPR029058">
    <property type="entry name" value="AB_hydrolase_fold"/>
</dbReference>
<evidence type="ECO:0000313" key="6">
    <source>
        <dbReference type="EMBL" id="ETX00984.1"/>
    </source>
</evidence>
<evidence type="ECO:0000313" key="7">
    <source>
        <dbReference type="Proteomes" id="UP000019140"/>
    </source>
</evidence>
<dbReference type="Gene3D" id="3.30.300.30">
    <property type="match status" value="1"/>
</dbReference>
<dbReference type="FunFam" id="1.10.1200.10:FF:000005">
    <property type="entry name" value="Nonribosomal peptide synthetase 1"/>
    <property type="match status" value="1"/>
</dbReference>
<comment type="caution">
    <text evidence="6">The sequence shown here is derived from an EMBL/GenBank/DDBJ whole genome shotgun (WGS) entry which is preliminary data.</text>
</comment>
<sequence length="245" mass="27214">MRYLPDGSLEFLGRTDHQVKIRGCRIEPNEIETVLWQSPEVKDAVVVAVDAPSGHKQLVAYVVATKRDPENAAESGDKEAQPKALILALRHFLQQKCPDYMVPAAFVILDAMPLTPNGKIDRQALPLPETSRTTPAHSLKFPQTPEEKRLLPIWCQVLSMEAISIDDNFFELGGHSLQAMQIVSRVSAELHRDMPVHALFLHPTIEALAQALRTFSRPLSPADRMGVDTMADKAPMQPSSSFTTF</sequence>
<reference evidence="6 7" key="1">
    <citation type="journal article" date="2014" name="Nature">
        <title>An environmental bacterial taxon with a large and distinct metabolic repertoire.</title>
        <authorList>
            <person name="Wilson M.C."/>
            <person name="Mori T."/>
            <person name="Ruckert C."/>
            <person name="Uria A.R."/>
            <person name="Helf M.J."/>
            <person name="Takada K."/>
            <person name="Gernert C."/>
            <person name="Steffens U.A."/>
            <person name="Heycke N."/>
            <person name="Schmitt S."/>
            <person name="Rinke C."/>
            <person name="Helfrich E.J."/>
            <person name="Brachmann A.O."/>
            <person name="Gurgui C."/>
            <person name="Wakimoto T."/>
            <person name="Kracht M."/>
            <person name="Crusemann M."/>
            <person name="Hentschel U."/>
            <person name="Abe I."/>
            <person name="Matsunaga S."/>
            <person name="Kalinowski J."/>
            <person name="Takeyama H."/>
            <person name="Piel J."/>
        </authorList>
    </citation>
    <scope>NUCLEOTIDE SEQUENCE [LARGE SCALE GENOMIC DNA]</scope>
    <source>
        <strain evidence="7">TSY2</strain>
    </source>
</reference>
<proteinExistence type="inferred from homology"/>
<dbReference type="GO" id="GO:0005737">
    <property type="term" value="C:cytoplasm"/>
    <property type="evidence" value="ECO:0007669"/>
    <property type="project" value="TreeGrafter"/>
</dbReference>
<dbReference type="PANTHER" id="PTHR45527">
    <property type="entry name" value="NONRIBOSOMAL PEPTIDE SYNTHETASE"/>
    <property type="match status" value="1"/>
</dbReference>
<dbReference type="PROSITE" id="PS00012">
    <property type="entry name" value="PHOSPHOPANTETHEINE"/>
    <property type="match status" value="1"/>
</dbReference>
<evidence type="ECO:0000256" key="4">
    <source>
        <dbReference type="ARBA" id="ARBA00022553"/>
    </source>
</evidence>
<dbReference type="SUPFAM" id="SSF47336">
    <property type="entry name" value="ACP-like"/>
    <property type="match status" value="1"/>
</dbReference>
<protein>
    <recommendedName>
        <fullName evidence="5">Carrier domain-containing protein</fullName>
    </recommendedName>
</protein>
<dbReference type="InterPro" id="IPR025110">
    <property type="entry name" value="AMP-bd_C"/>
</dbReference>
<dbReference type="EMBL" id="AZHX01001670">
    <property type="protein sequence ID" value="ETX00984.1"/>
    <property type="molecule type" value="Genomic_DNA"/>
</dbReference>
<dbReference type="InterPro" id="IPR045851">
    <property type="entry name" value="AMP-bd_C_sf"/>
</dbReference>
<dbReference type="InterPro" id="IPR036736">
    <property type="entry name" value="ACP-like_sf"/>
</dbReference>
<name>W4LSF7_9BACT</name>
<dbReference type="HOGENOM" id="CLU_000022_2_14_7"/>
<evidence type="ECO:0000256" key="3">
    <source>
        <dbReference type="ARBA" id="ARBA00022450"/>
    </source>
</evidence>
<comment type="cofactor">
    <cofactor evidence="1">
        <name>pantetheine 4'-phosphate</name>
        <dbReference type="ChEBI" id="CHEBI:47942"/>
    </cofactor>
</comment>
<dbReference type="FunFam" id="3.30.300.30:FF:000010">
    <property type="entry name" value="Enterobactin synthetase component F"/>
    <property type="match status" value="1"/>
</dbReference>